<dbReference type="GO" id="GO:0003700">
    <property type="term" value="F:DNA-binding transcription factor activity"/>
    <property type="evidence" value="ECO:0007669"/>
    <property type="project" value="InterPro"/>
</dbReference>
<accession>A0A7J6WY71</accession>
<evidence type="ECO:0000313" key="2">
    <source>
        <dbReference type="Proteomes" id="UP000554482"/>
    </source>
</evidence>
<dbReference type="PANTHER" id="PTHR46159">
    <property type="entry name" value="PROTEIN TESMIN/TSO1-LIKE CXC 2"/>
    <property type="match status" value="1"/>
</dbReference>
<dbReference type="Proteomes" id="UP000554482">
    <property type="component" value="Unassembled WGS sequence"/>
</dbReference>
<reference evidence="1 2" key="1">
    <citation type="submission" date="2020-06" db="EMBL/GenBank/DDBJ databases">
        <title>Transcriptomic and genomic resources for Thalictrum thalictroides and T. hernandezii: Facilitating candidate gene discovery in an emerging model plant lineage.</title>
        <authorList>
            <person name="Arias T."/>
            <person name="Riano-Pachon D.M."/>
            <person name="Di Stilio V.S."/>
        </authorList>
    </citation>
    <scope>NUCLEOTIDE SEQUENCE [LARGE SCALE GENOMIC DNA]</scope>
    <source>
        <strain evidence="2">cv. WT478/WT964</strain>
        <tissue evidence="1">Leaves</tissue>
    </source>
</reference>
<sequence length="109" mass="12185">MKLANGAIVEVIVSVLPLEYTLLNLAHAKSVSTFNKPQYEDKVLETRKQIESHNPLAFAPKIVRRVTDSPINSIEDNNKLDVDVKDAKMPLVLKKLLEIFISSICLQGD</sequence>
<organism evidence="1 2">
    <name type="scientific">Thalictrum thalictroides</name>
    <name type="common">Rue-anemone</name>
    <name type="synonym">Anemone thalictroides</name>
    <dbReference type="NCBI Taxonomy" id="46969"/>
    <lineage>
        <taxon>Eukaryota</taxon>
        <taxon>Viridiplantae</taxon>
        <taxon>Streptophyta</taxon>
        <taxon>Embryophyta</taxon>
        <taxon>Tracheophyta</taxon>
        <taxon>Spermatophyta</taxon>
        <taxon>Magnoliopsida</taxon>
        <taxon>Ranunculales</taxon>
        <taxon>Ranunculaceae</taxon>
        <taxon>Thalictroideae</taxon>
        <taxon>Thalictrum</taxon>
    </lineage>
</organism>
<name>A0A7J6WY71_THATH</name>
<dbReference type="InterPro" id="IPR044522">
    <property type="entry name" value="TSO1-like"/>
</dbReference>
<proteinExistence type="predicted"/>
<keyword evidence="2" id="KW-1185">Reference proteome</keyword>
<evidence type="ECO:0000313" key="1">
    <source>
        <dbReference type="EMBL" id="KAF5202396.1"/>
    </source>
</evidence>
<gene>
    <name evidence="1" type="ORF">FRX31_008018</name>
</gene>
<protein>
    <submittedName>
        <fullName evidence="1">Uncharacterized protein</fullName>
    </submittedName>
</protein>
<dbReference type="EMBL" id="JABWDY010008173">
    <property type="protein sequence ID" value="KAF5202396.1"/>
    <property type="molecule type" value="Genomic_DNA"/>
</dbReference>
<comment type="caution">
    <text evidence="1">The sequence shown here is derived from an EMBL/GenBank/DDBJ whole genome shotgun (WGS) entry which is preliminary data.</text>
</comment>
<dbReference type="OrthoDB" id="888089at2759"/>
<dbReference type="AlphaFoldDB" id="A0A7J6WY71"/>
<dbReference type="PANTHER" id="PTHR46159:SF6">
    <property type="entry name" value="OS12G0605300 PROTEIN"/>
    <property type="match status" value="1"/>
</dbReference>